<dbReference type="InterPro" id="IPR036388">
    <property type="entry name" value="WH-like_DNA-bd_sf"/>
</dbReference>
<comment type="caution">
    <text evidence="2">The sequence shown here is derived from an EMBL/GenBank/DDBJ whole genome shotgun (WGS) entry which is preliminary data.</text>
</comment>
<dbReference type="Proteomes" id="UP000029833">
    <property type="component" value="Unassembled WGS sequence"/>
</dbReference>
<dbReference type="CDD" id="cd00090">
    <property type="entry name" value="HTH_ARSR"/>
    <property type="match status" value="1"/>
</dbReference>
<dbReference type="SUPFAM" id="SSF46785">
    <property type="entry name" value="Winged helix' DNA-binding domain"/>
    <property type="match status" value="1"/>
</dbReference>
<dbReference type="InterPro" id="IPR036390">
    <property type="entry name" value="WH_DNA-bd_sf"/>
</dbReference>
<dbReference type="SMART" id="SM00418">
    <property type="entry name" value="HTH_ARSR"/>
    <property type="match status" value="1"/>
</dbReference>
<feature type="domain" description="HTH arsR-type" evidence="1">
    <location>
        <begin position="13"/>
        <end position="86"/>
    </location>
</feature>
<proteinExistence type="predicted"/>
<evidence type="ECO:0000313" key="2">
    <source>
        <dbReference type="EMBL" id="KGM02017.1"/>
    </source>
</evidence>
<sequence length="117" mass="12269">MTAHQPTGDELVAVLSALANPIRLRVLATLTTSGRDYVSHLAREIGISRPLLHMHLQRLEAVGLVVGSLELSPDGKAMKFFEVADFALALTPATLAHAASTLVPSDPAAGPAPKEPT</sequence>
<dbReference type="Gene3D" id="1.10.10.10">
    <property type="entry name" value="Winged helix-like DNA-binding domain superfamily/Winged helix DNA-binding domain"/>
    <property type="match status" value="1"/>
</dbReference>
<organism evidence="2 3">
    <name type="scientific">Cellulomonas cellasea DSM 20118</name>
    <dbReference type="NCBI Taxonomy" id="1408250"/>
    <lineage>
        <taxon>Bacteria</taxon>
        <taxon>Bacillati</taxon>
        <taxon>Actinomycetota</taxon>
        <taxon>Actinomycetes</taxon>
        <taxon>Micrococcales</taxon>
        <taxon>Cellulomonadaceae</taxon>
        <taxon>Cellulomonas</taxon>
    </lineage>
</organism>
<reference evidence="2 3" key="1">
    <citation type="submission" date="2013-10" db="EMBL/GenBank/DDBJ databases">
        <authorList>
            <person name="Wang G."/>
            <person name="Zhuang W."/>
        </authorList>
    </citation>
    <scope>NUCLEOTIDE SEQUENCE [LARGE SCALE GENOMIC DNA]</scope>
    <source>
        <strain evidence="2 3">DSM 20118</strain>
    </source>
</reference>
<dbReference type="EMBL" id="AXNT01000070">
    <property type="protein sequence ID" value="KGM02017.1"/>
    <property type="molecule type" value="Genomic_DNA"/>
</dbReference>
<dbReference type="Pfam" id="PF12840">
    <property type="entry name" value="HTH_20"/>
    <property type="match status" value="1"/>
</dbReference>
<dbReference type="RefSeq" id="WP_034630316.1">
    <property type="nucleotide sequence ID" value="NZ_AXNT01000070.1"/>
</dbReference>
<dbReference type="OrthoDB" id="166264at2"/>
<gene>
    <name evidence="2" type="ORF">Q760_16000</name>
</gene>
<dbReference type="AlphaFoldDB" id="A0A0A0B788"/>
<protein>
    <submittedName>
        <fullName evidence="2">ArsR family transcriptional regulator</fullName>
    </submittedName>
</protein>
<dbReference type="InterPro" id="IPR011991">
    <property type="entry name" value="ArsR-like_HTH"/>
</dbReference>
<keyword evidence="3" id="KW-1185">Reference proteome</keyword>
<dbReference type="GO" id="GO:0003700">
    <property type="term" value="F:DNA-binding transcription factor activity"/>
    <property type="evidence" value="ECO:0007669"/>
    <property type="project" value="InterPro"/>
</dbReference>
<accession>A0A0A0B788</accession>
<dbReference type="InterPro" id="IPR001845">
    <property type="entry name" value="HTH_ArsR_DNA-bd_dom"/>
</dbReference>
<evidence type="ECO:0000259" key="1">
    <source>
        <dbReference type="SMART" id="SM00418"/>
    </source>
</evidence>
<dbReference type="STRING" id="1408250.Q760_16000"/>
<evidence type="ECO:0000313" key="3">
    <source>
        <dbReference type="Proteomes" id="UP000029833"/>
    </source>
</evidence>
<name>A0A0A0B788_9CELL</name>